<accession>A0A1I4RJ06</accession>
<keyword evidence="1" id="KW-0472">Membrane</keyword>
<dbReference type="PROSITE" id="PS51257">
    <property type="entry name" value="PROKAR_LIPOPROTEIN"/>
    <property type="match status" value="1"/>
</dbReference>
<dbReference type="RefSeq" id="WP_177197249.1">
    <property type="nucleotide sequence ID" value="NZ_FOUI01000007.1"/>
</dbReference>
<name>A0A1I4RJ06_9GAMM</name>
<keyword evidence="1" id="KW-0812">Transmembrane</keyword>
<protein>
    <submittedName>
        <fullName evidence="2">Uncharacterized protein</fullName>
    </submittedName>
</protein>
<sequence length="69" mass="7356">MKLLRTFAAVLTFAGILAGCLALLLMVLLMARFPPLLIGLLLACWIYCRLVKALAPGTAAREPTSALAK</sequence>
<gene>
    <name evidence="2" type="ORF">SAMN05216217_10710</name>
</gene>
<dbReference type="AlphaFoldDB" id="A0A1I4RJ06"/>
<dbReference type="Proteomes" id="UP000243629">
    <property type="component" value="Unassembled WGS sequence"/>
</dbReference>
<evidence type="ECO:0000256" key="1">
    <source>
        <dbReference type="SAM" id="Phobius"/>
    </source>
</evidence>
<dbReference type="EMBL" id="FOUI01000007">
    <property type="protein sequence ID" value="SFM51933.1"/>
    <property type="molecule type" value="Genomic_DNA"/>
</dbReference>
<keyword evidence="1" id="KW-1133">Transmembrane helix</keyword>
<organism evidence="2 3">
    <name type="scientific">Halopseudomonas yangmingensis</name>
    <dbReference type="NCBI Taxonomy" id="1720063"/>
    <lineage>
        <taxon>Bacteria</taxon>
        <taxon>Pseudomonadati</taxon>
        <taxon>Pseudomonadota</taxon>
        <taxon>Gammaproteobacteria</taxon>
        <taxon>Pseudomonadales</taxon>
        <taxon>Pseudomonadaceae</taxon>
        <taxon>Halopseudomonas</taxon>
    </lineage>
</organism>
<feature type="transmembrane region" description="Helical" evidence="1">
    <location>
        <begin position="7"/>
        <end position="30"/>
    </location>
</feature>
<feature type="transmembrane region" description="Helical" evidence="1">
    <location>
        <begin position="36"/>
        <end position="55"/>
    </location>
</feature>
<dbReference type="STRING" id="1720063.SAMN05216217_10710"/>
<reference evidence="3" key="1">
    <citation type="submission" date="2016-10" db="EMBL/GenBank/DDBJ databases">
        <authorList>
            <person name="Varghese N."/>
            <person name="Submissions S."/>
        </authorList>
    </citation>
    <scope>NUCLEOTIDE SEQUENCE [LARGE SCALE GENOMIC DNA]</scope>
    <source>
        <strain evidence="3">DSM 24213</strain>
    </source>
</reference>
<proteinExistence type="predicted"/>
<evidence type="ECO:0000313" key="2">
    <source>
        <dbReference type="EMBL" id="SFM51933.1"/>
    </source>
</evidence>
<evidence type="ECO:0000313" key="3">
    <source>
        <dbReference type="Proteomes" id="UP000243629"/>
    </source>
</evidence>
<keyword evidence="3" id="KW-1185">Reference proteome</keyword>